<name>A0A926HQN8_9FIRM</name>
<keyword evidence="2" id="KW-1185">Reference proteome</keyword>
<evidence type="ECO:0000313" key="2">
    <source>
        <dbReference type="Proteomes" id="UP000623172"/>
    </source>
</evidence>
<sequence length="151" mass="16778">MAYLEKLTSYKTQLLDLMWNSAELKALLAEEPLTREQFDSQVHGYDKNPETLAGGGVHLMVEINPVKAVNATVMDQQLVVRIVVPEAKVKADTAIRTDEIARILDELIAGNTLFGAGAPILDSAVHYQPAPNCVGRTLLYTFKAWNRRRKS</sequence>
<organism evidence="1 2">
    <name type="scientific">Gehongia tenuis</name>
    <dbReference type="NCBI Taxonomy" id="2763655"/>
    <lineage>
        <taxon>Bacteria</taxon>
        <taxon>Bacillati</taxon>
        <taxon>Bacillota</taxon>
        <taxon>Clostridia</taxon>
        <taxon>Christensenellales</taxon>
        <taxon>Christensenellaceae</taxon>
        <taxon>Gehongia</taxon>
    </lineage>
</organism>
<reference evidence="1" key="1">
    <citation type="submission" date="2020-08" db="EMBL/GenBank/DDBJ databases">
        <title>Genome public.</title>
        <authorList>
            <person name="Liu C."/>
            <person name="Sun Q."/>
        </authorList>
    </citation>
    <scope>NUCLEOTIDE SEQUENCE</scope>
    <source>
        <strain evidence="1">NSJ-53</strain>
    </source>
</reference>
<accession>A0A926HQN8</accession>
<comment type="caution">
    <text evidence="1">The sequence shown here is derived from an EMBL/GenBank/DDBJ whole genome shotgun (WGS) entry which is preliminary data.</text>
</comment>
<protein>
    <submittedName>
        <fullName evidence="1">Uncharacterized protein</fullName>
    </submittedName>
</protein>
<proteinExistence type="predicted"/>
<gene>
    <name evidence="1" type="ORF">H8696_08755</name>
</gene>
<dbReference type="RefSeq" id="WP_249316754.1">
    <property type="nucleotide sequence ID" value="NZ_JACRSR010000003.1"/>
</dbReference>
<dbReference type="AlphaFoldDB" id="A0A926HQN8"/>
<evidence type="ECO:0000313" key="1">
    <source>
        <dbReference type="EMBL" id="MBC8531935.1"/>
    </source>
</evidence>
<dbReference type="EMBL" id="JACRSR010000003">
    <property type="protein sequence ID" value="MBC8531935.1"/>
    <property type="molecule type" value="Genomic_DNA"/>
</dbReference>
<dbReference type="Proteomes" id="UP000623172">
    <property type="component" value="Unassembled WGS sequence"/>
</dbReference>